<evidence type="ECO:0000256" key="2">
    <source>
        <dbReference type="ARBA" id="ARBA00022833"/>
    </source>
</evidence>
<evidence type="ECO:0000313" key="6">
    <source>
        <dbReference type="EMBL" id="PIC15340.1"/>
    </source>
</evidence>
<proteinExistence type="predicted"/>
<dbReference type="PROSITE" id="PS50089">
    <property type="entry name" value="ZF_RING_2"/>
    <property type="match status" value="1"/>
</dbReference>
<dbReference type="InterPro" id="IPR001841">
    <property type="entry name" value="Znf_RING"/>
</dbReference>
<keyword evidence="2" id="KW-0862">Zinc</keyword>
<keyword evidence="1 3" id="KW-0863">Zinc-finger</keyword>
<evidence type="ECO:0000256" key="4">
    <source>
        <dbReference type="SAM" id="MobiDB-lite"/>
    </source>
</evidence>
<feature type="region of interest" description="Disordered" evidence="4">
    <location>
        <begin position="77"/>
        <end position="102"/>
    </location>
</feature>
<keyword evidence="7" id="KW-1185">Reference proteome</keyword>
<dbReference type="InterPro" id="IPR013083">
    <property type="entry name" value="Znf_RING/FYVE/PHD"/>
</dbReference>
<comment type="caution">
    <text evidence="6">The sequence shown here is derived from an EMBL/GenBank/DDBJ whole genome shotgun (WGS) entry which is preliminary data.</text>
</comment>
<evidence type="ECO:0000313" key="7">
    <source>
        <dbReference type="Proteomes" id="UP000230233"/>
    </source>
</evidence>
<dbReference type="CDD" id="cd16564">
    <property type="entry name" value="RING-HC_RNF222"/>
    <property type="match status" value="1"/>
</dbReference>
<evidence type="ECO:0000256" key="3">
    <source>
        <dbReference type="PROSITE-ProRule" id="PRU00175"/>
    </source>
</evidence>
<dbReference type="SUPFAM" id="SSF57850">
    <property type="entry name" value="RING/U-box"/>
    <property type="match status" value="1"/>
</dbReference>
<accession>A0A2G5SJW1</accession>
<dbReference type="Pfam" id="PF14634">
    <property type="entry name" value="zf-RING_5"/>
    <property type="match status" value="1"/>
</dbReference>
<feature type="domain" description="RING-type" evidence="5">
    <location>
        <begin position="10"/>
        <end position="48"/>
    </location>
</feature>
<reference evidence="7" key="1">
    <citation type="submission" date="2017-10" db="EMBL/GenBank/DDBJ databases">
        <title>Rapid genome shrinkage in a self-fertile nematode reveals novel sperm competition proteins.</title>
        <authorList>
            <person name="Yin D."/>
            <person name="Schwarz E.M."/>
            <person name="Thomas C.G."/>
            <person name="Felde R.L."/>
            <person name="Korf I.F."/>
            <person name="Cutter A.D."/>
            <person name="Schartner C.M."/>
            <person name="Ralston E.J."/>
            <person name="Meyer B.J."/>
            <person name="Haag E.S."/>
        </authorList>
    </citation>
    <scope>NUCLEOTIDE SEQUENCE [LARGE SCALE GENOMIC DNA]</scope>
    <source>
        <strain evidence="7">JU1422</strain>
    </source>
</reference>
<evidence type="ECO:0000259" key="5">
    <source>
        <dbReference type="PROSITE" id="PS50089"/>
    </source>
</evidence>
<protein>
    <recommendedName>
        <fullName evidence="5">RING-type domain-containing protein</fullName>
    </recommendedName>
</protein>
<sequence>MLSNVDFSRCPTCLEDYDDNSHRPCVGFCGHSICLKCQTKLVNCPLCKRKNSFFGTVINYQLLDSCLAIRQLLNESPKSPTAGVKSPNRIRAPSQKRMTETPNISQQVVNATRRSRRTALETTVDKTQQREIENNWISQHIPAPESRRRDRSLRRLSERMVGPDNIPAVCYRTIYTIPPPENFAAQGIPSAFNRMFFGRSCFEI</sequence>
<dbReference type="Gene3D" id="3.30.40.10">
    <property type="entry name" value="Zinc/RING finger domain, C3HC4 (zinc finger)"/>
    <property type="match status" value="1"/>
</dbReference>
<dbReference type="Proteomes" id="UP000230233">
    <property type="component" value="Chromosome X"/>
</dbReference>
<evidence type="ECO:0000256" key="1">
    <source>
        <dbReference type="ARBA" id="ARBA00022771"/>
    </source>
</evidence>
<dbReference type="EMBL" id="PDUG01000006">
    <property type="protein sequence ID" value="PIC15340.1"/>
    <property type="molecule type" value="Genomic_DNA"/>
</dbReference>
<dbReference type="AlphaFoldDB" id="A0A2G5SJW1"/>
<keyword evidence="1 3" id="KW-0479">Metal-binding</keyword>
<organism evidence="6 7">
    <name type="scientific">Caenorhabditis nigoni</name>
    <dbReference type="NCBI Taxonomy" id="1611254"/>
    <lineage>
        <taxon>Eukaryota</taxon>
        <taxon>Metazoa</taxon>
        <taxon>Ecdysozoa</taxon>
        <taxon>Nematoda</taxon>
        <taxon>Chromadorea</taxon>
        <taxon>Rhabditida</taxon>
        <taxon>Rhabditina</taxon>
        <taxon>Rhabditomorpha</taxon>
        <taxon>Rhabditoidea</taxon>
        <taxon>Rhabditidae</taxon>
        <taxon>Peloderinae</taxon>
        <taxon>Caenorhabditis</taxon>
    </lineage>
</organism>
<name>A0A2G5SJW1_9PELO</name>
<dbReference type="OrthoDB" id="252722at2759"/>
<dbReference type="GO" id="GO:0008270">
    <property type="term" value="F:zinc ion binding"/>
    <property type="evidence" value="ECO:0007669"/>
    <property type="project" value="UniProtKB-KW"/>
</dbReference>
<gene>
    <name evidence="6" type="primary">Cni-C30F2.2</name>
    <name evidence="6" type="synonym">Cnig_chr_X.g22356</name>
    <name evidence="6" type="ORF">B9Z55_022356</name>
</gene>